<reference evidence="1" key="1">
    <citation type="journal article" date="2014" name="Front. Microbiol.">
        <title>High frequency of phylogenetically diverse reductive dehalogenase-homologous genes in deep subseafloor sedimentary metagenomes.</title>
        <authorList>
            <person name="Kawai M."/>
            <person name="Futagami T."/>
            <person name="Toyoda A."/>
            <person name="Takaki Y."/>
            <person name="Nishi S."/>
            <person name="Hori S."/>
            <person name="Arai W."/>
            <person name="Tsubouchi T."/>
            <person name="Morono Y."/>
            <person name="Uchiyama I."/>
            <person name="Ito T."/>
            <person name="Fujiyama A."/>
            <person name="Inagaki F."/>
            <person name="Takami H."/>
        </authorList>
    </citation>
    <scope>NUCLEOTIDE SEQUENCE</scope>
    <source>
        <strain evidence="1">Expedition CK06-06</strain>
    </source>
</reference>
<comment type="caution">
    <text evidence="1">The sequence shown here is derived from an EMBL/GenBank/DDBJ whole genome shotgun (WGS) entry which is preliminary data.</text>
</comment>
<gene>
    <name evidence="1" type="ORF">S01H1_31520</name>
</gene>
<sequence>MPRKYVAIAKDVFVESNRRGLHWDAPRLSAEDRERLHGVKKLTDEEIEAFMAKRGK</sequence>
<organism evidence="1">
    <name type="scientific">marine sediment metagenome</name>
    <dbReference type="NCBI Taxonomy" id="412755"/>
    <lineage>
        <taxon>unclassified sequences</taxon>
        <taxon>metagenomes</taxon>
        <taxon>ecological metagenomes</taxon>
    </lineage>
</organism>
<evidence type="ECO:0000313" key="1">
    <source>
        <dbReference type="EMBL" id="GAF91020.1"/>
    </source>
</evidence>
<accession>X0URD1</accession>
<dbReference type="AlphaFoldDB" id="X0URD1"/>
<name>X0URD1_9ZZZZ</name>
<dbReference type="EMBL" id="BARS01019448">
    <property type="protein sequence ID" value="GAF91020.1"/>
    <property type="molecule type" value="Genomic_DNA"/>
</dbReference>
<proteinExistence type="predicted"/>
<protein>
    <submittedName>
        <fullName evidence="1">Uncharacterized protein</fullName>
    </submittedName>
</protein>